<dbReference type="PANTHER" id="PTHR43794">
    <property type="entry name" value="AMINOHYDROLASE SSNA-RELATED"/>
    <property type="match status" value="1"/>
</dbReference>
<keyword evidence="1 3" id="KW-0378">Hydrolase</keyword>
<evidence type="ECO:0000313" key="4">
    <source>
        <dbReference type="Proteomes" id="UP000440096"/>
    </source>
</evidence>
<dbReference type="Pfam" id="PF01979">
    <property type="entry name" value="Amidohydro_1"/>
    <property type="match status" value="1"/>
</dbReference>
<dbReference type="InterPro" id="IPR050287">
    <property type="entry name" value="MTA/SAH_deaminase"/>
</dbReference>
<reference evidence="3 4" key="1">
    <citation type="submission" date="2019-11" db="EMBL/GenBank/DDBJ databases">
        <title>Draft genome of Amycolatopsis RM579.</title>
        <authorList>
            <person name="Duangmal K."/>
            <person name="Mingma R."/>
        </authorList>
    </citation>
    <scope>NUCLEOTIDE SEQUENCE [LARGE SCALE GENOMIC DNA]</scope>
    <source>
        <strain evidence="3 4">RM579</strain>
    </source>
</reference>
<proteinExistence type="predicted"/>
<dbReference type="EMBL" id="WMBA01000019">
    <property type="protein sequence ID" value="MTD55282.1"/>
    <property type="molecule type" value="Genomic_DNA"/>
</dbReference>
<sequence>MRHMSKTLLKGGAILSMDPAIGTLRRGDLLIEGQRIVDIQNVIDADDCDVVDASGIVVMPGLIDAHRHLWYAGIRGANMDSTLVDIGAAHWGQLGPAFTPDDVYAFTRAGIADCLDNGITTVFDWCHVINSPAHAEAAISAHQSMGMRAIFGYGGSMLTKVQEMEGEGVASQWDHAAELARRGLDEDAGRLTLALALPGLDYASLEDTIRDVNTARELGLSMSFHVGGPEGAPPKESIRGLAEAGLLGPDMSFVHCCDTTVEEIELAVAAGAHLMSCPAGDTALGIGSTPTPRMRRHGARPVFSTDSVLATSGDLFEGARIGLLLDRYEDALKTFAGGTPVGTHESQEGRMTARQALEAITSAAAACCWLDDEVGTLAPGKQADIILLRTTDLNLWPLSNLESALLAGARGSNVDTVFVAGEVVKRGGTLVGVDVDAIRDDLVVARDRLYAACDFDDINPKPLKENA</sequence>
<organism evidence="3 4">
    <name type="scientific">Amycolatopsis pithecellobii</name>
    <dbReference type="NCBI Taxonomy" id="664692"/>
    <lineage>
        <taxon>Bacteria</taxon>
        <taxon>Bacillati</taxon>
        <taxon>Actinomycetota</taxon>
        <taxon>Actinomycetes</taxon>
        <taxon>Pseudonocardiales</taxon>
        <taxon>Pseudonocardiaceae</taxon>
        <taxon>Amycolatopsis</taxon>
    </lineage>
</organism>
<evidence type="ECO:0000259" key="2">
    <source>
        <dbReference type="Pfam" id="PF01979"/>
    </source>
</evidence>
<keyword evidence="4" id="KW-1185">Reference proteome</keyword>
<dbReference type="InterPro" id="IPR011059">
    <property type="entry name" value="Metal-dep_hydrolase_composite"/>
</dbReference>
<comment type="caution">
    <text evidence="3">The sequence shown here is derived from an EMBL/GenBank/DDBJ whole genome shotgun (WGS) entry which is preliminary data.</text>
</comment>
<gene>
    <name evidence="3" type="ORF">GKO32_15030</name>
</gene>
<dbReference type="Gene3D" id="2.30.40.10">
    <property type="entry name" value="Urease, subunit C, domain 1"/>
    <property type="match status" value="1"/>
</dbReference>
<dbReference type="AlphaFoldDB" id="A0A6N7YTN1"/>
<dbReference type="PANTHER" id="PTHR43794:SF11">
    <property type="entry name" value="AMIDOHYDROLASE-RELATED DOMAIN-CONTAINING PROTEIN"/>
    <property type="match status" value="1"/>
</dbReference>
<dbReference type="Proteomes" id="UP000440096">
    <property type="component" value="Unassembled WGS sequence"/>
</dbReference>
<protein>
    <submittedName>
        <fullName evidence="3">Amidohydrolase family protein</fullName>
    </submittedName>
</protein>
<dbReference type="OrthoDB" id="3189065at2"/>
<dbReference type="GO" id="GO:0016810">
    <property type="term" value="F:hydrolase activity, acting on carbon-nitrogen (but not peptide) bonds"/>
    <property type="evidence" value="ECO:0007669"/>
    <property type="project" value="InterPro"/>
</dbReference>
<dbReference type="Gene3D" id="3.20.20.140">
    <property type="entry name" value="Metal-dependent hydrolases"/>
    <property type="match status" value="1"/>
</dbReference>
<accession>A0A6N7YTN1</accession>
<name>A0A6N7YTN1_9PSEU</name>
<dbReference type="NCBIfam" id="NF006056">
    <property type="entry name" value="PRK08204.1"/>
    <property type="match status" value="1"/>
</dbReference>
<dbReference type="SUPFAM" id="SSF51556">
    <property type="entry name" value="Metallo-dependent hydrolases"/>
    <property type="match status" value="1"/>
</dbReference>
<feature type="domain" description="Amidohydrolase-related" evidence="2">
    <location>
        <begin position="57"/>
        <end position="424"/>
    </location>
</feature>
<evidence type="ECO:0000256" key="1">
    <source>
        <dbReference type="ARBA" id="ARBA00022801"/>
    </source>
</evidence>
<dbReference type="InterPro" id="IPR032466">
    <property type="entry name" value="Metal_Hydrolase"/>
</dbReference>
<dbReference type="SUPFAM" id="SSF51338">
    <property type="entry name" value="Composite domain of metallo-dependent hydrolases"/>
    <property type="match status" value="1"/>
</dbReference>
<dbReference type="InterPro" id="IPR006680">
    <property type="entry name" value="Amidohydro-rel"/>
</dbReference>
<evidence type="ECO:0000313" key="3">
    <source>
        <dbReference type="EMBL" id="MTD55282.1"/>
    </source>
</evidence>